<dbReference type="InterPro" id="IPR011759">
    <property type="entry name" value="Cyt_c_oxidase_su2_TM_dom"/>
</dbReference>
<keyword evidence="10 17" id="KW-1133">Transmembrane helix</keyword>
<dbReference type="Gene3D" id="2.60.40.420">
    <property type="entry name" value="Cupredoxins - blue copper proteins"/>
    <property type="match status" value="1"/>
</dbReference>
<evidence type="ECO:0000313" key="22">
    <source>
        <dbReference type="Proteomes" id="UP001229244"/>
    </source>
</evidence>
<dbReference type="EMBL" id="JAUSUL010000003">
    <property type="protein sequence ID" value="MDQ0316715.1"/>
    <property type="molecule type" value="Genomic_DNA"/>
</dbReference>
<reference evidence="21" key="1">
    <citation type="submission" date="2023-07" db="EMBL/GenBank/DDBJ databases">
        <title>Genomic Encyclopedia of Type Strains, Phase IV (KMG-IV): sequencing the most valuable type-strain genomes for metagenomic binning, comparative biology and taxonomic classification.</title>
        <authorList>
            <person name="Goeker M."/>
        </authorList>
    </citation>
    <scope>NUCLEOTIDE SEQUENCE</scope>
    <source>
        <strain evidence="21">DSM 21202</strain>
    </source>
</reference>
<evidence type="ECO:0000256" key="3">
    <source>
        <dbReference type="ARBA" id="ARBA00007866"/>
    </source>
</evidence>
<dbReference type="PRINTS" id="PR01166">
    <property type="entry name" value="CYCOXIDASEII"/>
</dbReference>
<evidence type="ECO:0000256" key="15">
    <source>
        <dbReference type="RuleBase" id="RU000456"/>
    </source>
</evidence>
<keyword evidence="9 15" id="KW-0249">Electron transport</keyword>
<comment type="catalytic activity">
    <reaction evidence="14 16">
        <text>4 Fe(II)-[cytochrome c] + O2 + 8 H(+)(in) = 4 Fe(III)-[cytochrome c] + 2 H2O + 4 H(+)(out)</text>
        <dbReference type="Rhea" id="RHEA:11436"/>
        <dbReference type="Rhea" id="RHEA-COMP:10350"/>
        <dbReference type="Rhea" id="RHEA-COMP:14399"/>
        <dbReference type="ChEBI" id="CHEBI:15377"/>
        <dbReference type="ChEBI" id="CHEBI:15378"/>
        <dbReference type="ChEBI" id="CHEBI:15379"/>
        <dbReference type="ChEBI" id="CHEBI:29033"/>
        <dbReference type="ChEBI" id="CHEBI:29034"/>
        <dbReference type="EC" id="7.1.1.9"/>
    </reaction>
</comment>
<evidence type="ECO:0000256" key="17">
    <source>
        <dbReference type="SAM" id="Phobius"/>
    </source>
</evidence>
<evidence type="ECO:0000313" key="21">
    <source>
        <dbReference type="EMBL" id="MDQ0316715.1"/>
    </source>
</evidence>
<dbReference type="InterPro" id="IPR008972">
    <property type="entry name" value="Cupredoxin"/>
</dbReference>
<evidence type="ECO:0000259" key="20">
    <source>
        <dbReference type="PROSITE" id="PS50999"/>
    </source>
</evidence>
<dbReference type="Gene3D" id="1.10.287.90">
    <property type="match status" value="1"/>
</dbReference>
<feature type="transmembrane region" description="Helical" evidence="17">
    <location>
        <begin position="107"/>
        <end position="129"/>
    </location>
</feature>
<dbReference type="InterPro" id="IPR036257">
    <property type="entry name" value="Cyt_c_oxidase_su2_TM_sf"/>
</dbReference>
<comment type="function">
    <text evidence="13 16">Subunits I and II form the functional core of the enzyme complex. Electrons originating in cytochrome c are transferred via heme a and Cu(A) to the binuclear center formed by heme a3 and Cu(B).</text>
</comment>
<comment type="caution">
    <text evidence="21">The sequence shown here is derived from an EMBL/GenBank/DDBJ whole genome shotgun (WGS) entry which is preliminary data.</text>
</comment>
<dbReference type="GO" id="GO:0042773">
    <property type="term" value="P:ATP synthesis coupled electron transport"/>
    <property type="evidence" value="ECO:0007669"/>
    <property type="project" value="TreeGrafter"/>
</dbReference>
<evidence type="ECO:0000256" key="12">
    <source>
        <dbReference type="ARBA" id="ARBA00023136"/>
    </source>
</evidence>
<dbReference type="Pfam" id="PF00116">
    <property type="entry name" value="COX2"/>
    <property type="match status" value="1"/>
</dbReference>
<dbReference type="InterPro" id="IPR034210">
    <property type="entry name" value="CcO_II_C"/>
</dbReference>
<dbReference type="GO" id="GO:0004129">
    <property type="term" value="F:cytochrome-c oxidase activity"/>
    <property type="evidence" value="ECO:0007669"/>
    <property type="project" value="UniProtKB-EC"/>
</dbReference>
<dbReference type="InterPro" id="IPR002429">
    <property type="entry name" value="CcO_II-like_C"/>
</dbReference>
<dbReference type="NCBIfam" id="TIGR02866">
    <property type="entry name" value="CoxB"/>
    <property type="match status" value="1"/>
</dbReference>
<feature type="domain" description="Cytochrome oxidase subunit II copper A binding" evidence="19">
    <location>
        <begin position="136"/>
        <end position="281"/>
    </location>
</feature>
<evidence type="ECO:0000256" key="4">
    <source>
        <dbReference type="ARBA" id="ARBA00022448"/>
    </source>
</evidence>
<comment type="similarity">
    <text evidence="3 15">Belongs to the cytochrome c oxidase subunit 2 family.</text>
</comment>
<keyword evidence="12 17" id="KW-0472">Membrane</keyword>
<dbReference type="PROSITE" id="PS50857">
    <property type="entry name" value="COX2_CUA"/>
    <property type="match status" value="1"/>
</dbReference>
<name>A0AAE3VR82_9HYPH</name>
<dbReference type="PANTHER" id="PTHR22888">
    <property type="entry name" value="CYTOCHROME C OXIDASE, SUBUNIT II"/>
    <property type="match status" value="1"/>
</dbReference>
<proteinExistence type="inferred from homology"/>
<protein>
    <recommendedName>
        <fullName evidence="16">Cytochrome c oxidase subunit 2</fullName>
        <ecNumber evidence="16">7.1.1.9</ecNumber>
    </recommendedName>
</protein>
<comment type="cofactor">
    <cofactor evidence="16">
        <name>Cu cation</name>
        <dbReference type="ChEBI" id="CHEBI:23378"/>
    </cofactor>
    <text evidence="16">Binds a copper A center.</text>
</comment>
<dbReference type="EC" id="7.1.1.9" evidence="16"/>
<dbReference type="GO" id="GO:0016491">
    <property type="term" value="F:oxidoreductase activity"/>
    <property type="evidence" value="ECO:0007669"/>
    <property type="project" value="InterPro"/>
</dbReference>
<keyword evidence="18" id="KW-0732">Signal</keyword>
<evidence type="ECO:0000256" key="9">
    <source>
        <dbReference type="ARBA" id="ARBA00022982"/>
    </source>
</evidence>
<dbReference type="PANTHER" id="PTHR22888:SF9">
    <property type="entry name" value="CYTOCHROME C OXIDASE SUBUNIT 2"/>
    <property type="match status" value="1"/>
</dbReference>
<keyword evidence="22" id="KW-1185">Reference proteome</keyword>
<evidence type="ECO:0000256" key="14">
    <source>
        <dbReference type="ARBA" id="ARBA00047816"/>
    </source>
</evidence>
<gene>
    <name evidence="21" type="ORF">J2S73_003191</name>
</gene>
<evidence type="ECO:0000256" key="11">
    <source>
        <dbReference type="ARBA" id="ARBA00023008"/>
    </source>
</evidence>
<evidence type="ECO:0000256" key="2">
    <source>
        <dbReference type="ARBA" id="ARBA00004141"/>
    </source>
</evidence>
<feature type="domain" description="Cytochrome oxidase subunit II transmembrane region profile" evidence="20">
    <location>
        <begin position="40"/>
        <end position="135"/>
    </location>
</feature>
<dbReference type="PROSITE" id="PS00078">
    <property type="entry name" value="COX2"/>
    <property type="match status" value="1"/>
</dbReference>
<dbReference type="SUPFAM" id="SSF49503">
    <property type="entry name" value="Cupredoxins"/>
    <property type="match status" value="1"/>
</dbReference>
<evidence type="ECO:0000256" key="1">
    <source>
        <dbReference type="ARBA" id="ARBA00001971"/>
    </source>
</evidence>
<keyword evidence="6 15" id="KW-0812">Transmembrane</keyword>
<evidence type="ECO:0000256" key="7">
    <source>
        <dbReference type="ARBA" id="ARBA00022723"/>
    </source>
</evidence>
<evidence type="ECO:0000256" key="18">
    <source>
        <dbReference type="SAM" id="SignalP"/>
    </source>
</evidence>
<evidence type="ECO:0000259" key="19">
    <source>
        <dbReference type="PROSITE" id="PS50857"/>
    </source>
</evidence>
<evidence type="ECO:0000256" key="13">
    <source>
        <dbReference type="ARBA" id="ARBA00024688"/>
    </source>
</evidence>
<dbReference type="RefSeq" id="WP_306886597.1">
    <property type="nucleotide sequence ID" value="NZ_JAUSUL010000003.1"/>
</dbReference>
<evidence type="ECO:0000256" key="6">
    <source>
        <dbReference type="ARBA" id="ARBA00022692"/>
    </source>
</evidence>
<keyword evidence="8" id="KW-1278">Translocase</keyword>
<dbReference type="FunFam" id="2.60.40.420:FF:000001">
    <property type="entry name" value="Cytochrome c oxidase subunit 2"/>
    <property type="match status" value="1"/>
</dbReference>
<accession>A0AAE3VR82</accession>
<evidence type="ECO:0000256" key="16">
    <source>
        <dbReference type="RuleBase" id="RU004024"/>
    </source>
</evidence>
<comment type="cofactor">
    <cofactor evidence="1">
        <name>heme</name>
        <dbReference type="ChEBI" id="CHEBI:30413"/>
    </cofactor>
</comment>
<dbReference type="CDD" id="cd13912">
    <property type="entry name" value="CcO_II_C"/>
    <property type="match status" value="1"/>
</dbReference>
<keyword evidence="4 15" id="KW-0813">Transport</keyword>
<keyword evidence="11 16" id="KW-0186">Copper</keyword>
<dbReference type="InterPro" id="IPR014222">
    <property type="entry name" value="Cyt_c_oxidase_su2"/>
</dbReference>
<dbReference type="PROSITE" id="PS50999">
    <property type="entry name" value="COX2_TM"/>
    <property type="match status" value="1"/>
</dbReference>
<dbReference type="GO" id="GO:0005507">
    <property type="term" value="F:copper ion binding"/>
    <property type="evidence" value="ECO:0007669"/>
    <property type="project" value="InterPro"/>
</dbReference>
<dbReference type="AlphaFoldDB" id="A0AAE3VR82"/>
<dbReference type="SUPFAM" id="SSF81464">
    <property type="entry name" value="Cytochrome c oxidase subunit II-like, transmembrane region"/>
    <property type="match status" value="1"/>
</dbReference>
<keyword evidence="5 15" id="KW-0679">Respiratory chain</keyword>
<evidence type="ECO:0000256" key="5">
    <source>
        <dbReference type="ARBA" id="ARBA00022660"/>
    </source>
</evidence>
<evidence type="ECO:0000256" key="10">
    <source>
        <dbReference type="ARBA" id="ARBA00022989"/>
    </source>
</evidence>
<organism evidence="21 22">
    <name type="scientific">Amorphus orientalis</name>
    <dbReference type="NCBI Taxonomy" id="649198"/>
    <lineage>
        <taxon>Bacteria</taxon>
        <taxon>Pseudomonadati</taxon>
        <taxon>Pseudomonadota</taxon>
        <taxon>Alphaproteobacteria</taxon>
        <taxon>Hyphomicrobiales</taxon>
        <taxon>Amorphaceae</taxon>
        <taxon>Amorphus</taxon>
    </lineage>
</organism>
<evidence type="ECO:0000256" key="8">
    <source>
        <dbReference type="ARBA" id="ARBA00022967"/>
    </source>
</evidence>
<dbReference type="InterPro" id="IPR001505">
    <property type="entry name" value="Copper_CuA"/>
</dbReference>
<comment type="subcellular location">
    <subcellularLocation>
        <location evidence="15">Cell membrane</location>
        <topology evidence="15">Multi-pass membrane protein</topology>
    </subcellularLocation>
    <subcellularLocation>
        <location evidence="2">Membrane</location>
        <topology evidence="2">Multi-pass membrane protein</topology>
    </subcellularLocation>
</comment>
<dbReference type="Pfam" id="PF02790">
    <property type="entry name" value="COX2_TM"/>
    <property type="match status" value="1"/>
</dbReference>
<feature type="transmembrane region" description="Helical" evidence="17">
    <location>
        <begin position="62"/>
        <end position="86"/>
    </location>
</feature>
<feature type="signal peptide" evidence="18">
    <location>
        <begin position="1"/>
        <end position="22"/>
    </location>
</feature>
<dbReference type="Proteomes" id="UP001229244">
    <property type="component" value="Unassembled WGS sequence"/>
</dbReference>
<dbReference type="InterPro" id="IPR045187">
    <property type="entry name" value="CcO_II"/>
</dbReference>
<feature type="chain" id="PRO_5042018367" description="Cytochrome c oxidase subunit 2" evidence="18">
    <location>
        <begin position="23"/>
        <end position="320"/>
    </location>
</feature>
<keyword evidence="7 16" id="KW-0479">Metal-binding</keyword>
<dbReference type="GO" id="GO:0005886">
    <property type="term" value="C:plasma membrane"/>
    <property type="evidence" value="ECO:0007669"/>
    <property type="project" value="UniProtKB-SubCell"/>
</dbReference>
<sequence>MRGKRSSAMKVWANLAGTAARAAGAAVAVAGSVGVASAAQPKPWEMTFQPAATDIMAGVTWFGNYTFVIMTLIVIMVMALLGYCMWRFSERSNPTPSRTSHNTLIEVVWTVLPVLILVAIAVPSFRLLFFQTTIPEADLTVKATGYQWYWGYTYSDEDYEGIDFSSYILQGDDLSEFRQKHNLSAEQAPRLLAVDADMVVPVNKIVRLQVTSGDVIHSFAMPSFGIKIDAIPGRLNETWFQAEKTGLYFGQCSELCGQSHAFMPIAIRVVEEDQFEQWAAAAKDDIQKANEMVISWQQEDRERLLAAADEADAQPTVKAD</sequence>